<keyword evidence="4" id="KW-1185">Reference proteome</keyword>
<dbReference type="PANTHER" id="PTHR21339">
    <property type="entry name" value="RADICAL S-ADENOSYL METHIONINE DOMAIN-CONTAINING PROTEIN 2"/>
    <property type="match status" value="1"/>
</dbReference>
<gene>
    <name evidence="3" type="ORF">DPMN_059161</name>
</gene>
<dbReference type="PANTHER" id="PTHR21339:SF0">
    <property type="entry name" value="S-ADENOSYLMETHIONINE-DEPENDENT NUCLEOTIDE DEHYDRATASE RSAD2"/>
    <property type="match status" value="1"/>
</dbReference>
<reference evidence="3" key="1">
    <citation type="journal article" date="2019" name="bioRxiv">
        <title>The Genome of the Zebra Mussel, Dreissena polymorpha: A Resource for Invasive Species Research.</title>
        <authorList>
            <person name="McCartney M.A."/>
            <person name="Auch B."/>
            <person name="Kono T."/>
            <person name="Mallez S."/>
            <person name="Zhang Y."/>
            <person name="Obille A."/>
            <person name="Becker A."/>
            <person name="Abrahante J.E."/>
            <person name="Garbe J."/>
            <person name="Badalamenti J.P."/>
            <person name="Herman A."/>
            <person name="Mangelson H."/>
            <person name="Liachko I."/>
            <person name="Sullivan S."/>
            <person name="Sone E.D."/>
            <person name="Koren S."/>
            <person name="Silverstein K.A.T."/>
            <person name="Beckman K.B."/>
            <person name="Gohl D.M."/>
        </authorList>
    </citation>
    <scope>NUCLEOTIDE SEQUENCE</scope>
    <source>
        <strain evidence="3">Duluth1</strain>
        <tissue evidence="3">Whole animal</tissue>
    </source>
</reference>
<keyword evidence="2" id="KW-0004">4Fe-4S</keyword>
<proteinExistence type="predicted"/>
<dbReference type="EMBL" id="JAIWYP010000013">
    <property type="protein sequence ID" value="KAH3716438.1"/>
    <property type="molecule type" value="Genomic_DNA"/>
</dbReference>
<name>A0A9D4C330_DREPO</name>
<accession>A0A9D4C330</accession>
<reference evidence="3" key="2">
    <citation type="submission" date="2020-11" db="EMBL/GenBank/DDBJ databases">
        <authorList>
            <person name="McCartney M.A."/>
            <person name="Auch B."/>
            <person name="Kono T."/>
            <person name="Mallez S."/>
            <person name="Becker A."/>
            <person name="Gohl D.M."/>
            <person name="Silverstein K.A.T."/>
            <person name="Koren S."/>
            <person name="Bechman K.B."/>
            <person name="Herman A."/>
            <person name="Abrahante J.E."/>
            <person name="Garbe J."/>
        </authorList>
    </citation>
    <scope>NUCLEOTIDE SEQUENCE</scope>
    <source>
        <strain evidence="3">Duluth1</strain>
        <tissue evidence="3">Whole animal</tissue>
    </source>
</reference>
<dbReference type="InterPro" id="IPR051196">
    <property type="entry name" value="RSAD2/Viperin_antiviral"/>
</dbReference>
<dbReference type="AlphaFoldDB" id="A0A9D4C330"/>
<evidence type="ECO:0000256" key="2">
    <source>
        <dbReference type="ARBA" id="ARBA00022485"/>
    </source>
</evidence>
<comment type="caution">
    <text evidence="3">The sequence shown here is derived from an EMBL/GenBank/DDBJ whole genome shotgun (WGS) entry which is preliminary data.</text>
</comment>
<protein>
    <submittedName>
        <fullName evidence="3">Uncharacterized protein</fullName>
    </submittedName>
</protein>
<dbReference type="GO" id="GO:0051539">
    <property type="term" value="F:4 iron, 4 sulfur cluster binding"/>
    <property type="evidence" value="ECO:0007669"/>
    <property type="project" value="UniProtKB-KW"/>
</dbReference>
<evidence type="ECO:0000313" key="3">
    <source>
        <dbReference type="EMBL" id="KAH3716438.1"/>
    </source>
</evidence>
<keyword evidence="2" id="KW-0408">Iron</keyword>
<evidence type="ECO:0000313" key="4">
    <source>
        <dbReference type="Proteomes" id="UP000828390"/>
    </source>
</evidence>
<sequence length="54" mass="6209">MRFLDCTKGAKEPSRSVLDVGVENALNFSGFDEKMFFKKGGKYVWSKADMQLDW</sequence>
<keyword evidence="2" id="KW-0479">Metal-binding</keyword>
<dbReference type="Proteomes" id="UP000828390">
    <property type="component" value="Unassembled WGS sequence"/>
</dbReference>
<evidence type="ECO:0000256" key="1">
    <source>
        <dbReference type="ARBA" id="ARBA00001966"/>
    </source>
</evidence>
<organism evidence="3 4">
    <name type="scientific">Dreissena polymorpha</name>
    <name type="common">Zebra mussel</name>
    <name type="synonym">Mytilus polymorpha</name>
    <dbReference type="NCBI Taxonomy" id="45954"/>
    <lineage>
        <taxon>Eukaryota</taxon>
        <taxon>Metazoa</taxon>
        <taxon>Spiralia</taxon>
        <taxon>Lophotrochozoa</taxon>
        <taxon>Mollusca</taxon>
        <taxon>Bivalvia</taxon>
        <taxon>Autobranchia</taxon>
        <taxon>Heteroconchia</taxon>
        <taxon>Euheterodonta</taxon>
        <taxon>Imparidentia</taxon>
        <taxon>Neoheterodontei</taxon>
        <taxon>Myida</taxon>
        <taxon>Dreissenoidea</taxon>
        <taxon>Dreissenidae</taxon>
        <taxon>Dreissena</taxon>
    </lineage>
</organism>
<comment type="cofactor">
    <cofactor evidence="1">
        <name>[4Fe-4S] cluster</name>
        <dbReference type="ChEBI" id="CHEBI:49883"/>
    </cofactor>
</comment>
<keyword evidence="2" id="KW-0411">Iron-sulfur</keyword>